<gene>
    <name evidence="3" type="ORF">D0867_10392</name>
</gene>
<feature type="region of interest" description="Disordered" evidence="1">
    <location>
        <begin position="54"/>
        <end position="88"/>
    </location>
</feature>
<dbReference type="InterPro" id="IPR000999">
    <property type="entry name" value="RNase_III_dom"/>
</dbReference>
<dbReference type="OrthoDB" id="2281895at2759"/>
<dbReference type="PANTHER" id="PTHR28160">
    <property type="entry name" value="54S RIBOSOMAL PROTEIN L15, MITOCHONDRIAL"/>
    <property type="match status" value="1"/>
</dbReference>
<evidence type="ECO:0000259" key="2">
    <source>
        <dbReference type="PROSITE" id="PS50142"/>
    </source>
</evidence>
<accession>A0A3M6YNJ3</accession>
<dbReference type="CDD" id="cd00593">
    <property type="entry name" value="RIBOc"/>
    <property type="match status" value="1"/>
</dbReference>
<dbReference type="FunFam" id="1.10.1520.10:FF:000018">
    <property type="entry name" value="RNase III domain protein"/>
    <property type="match status" value="1"/>
</dbReference>
<dbReference type="PROSITE" id="PS50142">
    <property type="entry name" value="RNASE_3_2"/>
    <property type="match status" value="1"/>
</dbReference>
<comment type="caution">
    <text evidence="3">The sequence shown here is derived from an EMBL/GenBank/DDBJ whole genome shotgun (WGS) entry which is preliminary data.</text>
</comment>
<organism evidence="3 4">
    <name type="scientific">Hortaea werneckii</name>
    <name type="common">Black yeast</name>
    <name type="synonym">Cladosporium werneckii</name>
    <dbReference type="NCBI Taxonomy" id="91943"/>
    <lineage>
        <taxon>Eukaryota</taxon>
        <taxon>Fungi</taxon>
        <taxon>Dikarya</taxon>
        <taxon>Ascomycota</taxon>
        <taxon>Pezizomycotina</taxon>
        <taxon>Dothideomycetes</taxon>
        <taxon>Dothideomycetidae</taxon>
        <taxon>Mycosphaerellales</taxon>
        <taxon>Teratosphaeriaceae</taxon>
        <taxon>Hortaea</taxon>
    </lineage>
</organism>
<dbReference type="VEuPathDB" id="FungiDB:BTJ68_14042"/>
<name>A0A3M6YNJ3_HORWE</name>
<dbReference type="SUPFAM" id="SSF69065">
    <property type="entry name" value="RNase III domain-like"/>
    <property type="match status" value="1"/>
</dbReference>
<dbReference type="PANTHER" id="PTHR28160:SF1">
    <property type="entry name" value="LARGE RIBOSOMAL SUBUNIT PROTEIN ML57"/>
    <property type="match status" value="1"/>
</dbReference>
<dbReference type="AlphaFoldDB" id="A0A3M6YNJ3"/>
<dbReference type="InterPro" id="IPR040030">
    <property type="entry name" value="Ribosomal_mL57"/>
</dbReference>
<evidence type="ECO:0000313" key="4">
    <source>
        <dbReference type="Proteomes" id="UP000271337"/>
    </source>
</evidence>
<sequence>MPTAALESEIPIITTTAAATTATTMPPSRSAWICASCARQSTFPSSASSQATRAFSASAAASQHQQTPSQDLPRWKQTPPAMKMPYRLRPMPKQPVFKVNEKPEVLDEMYDRFVGRAGEAAAKEQGLEGSRGRDMLPEEVKWLAITHKSFDHGRRGFNDRLAFLGKRILSLQTSLALLRSPTPSSTPRDPTSHPALSGLEALTPFAKHTVLSPTRLAKLAQTYGIEKVIRWKPKKSQNLAGSGEETVLAHTVYALIGALAMQRGGEVAGRVARERVLGPLGLR</sequence>
<dbReference type="Gene3D" id="1.10.1520.10">
    <property type="entry name" value="Ribonuclease III domain"/>
    <property type="match status" value="1"/>
</dbReference>
<dbReference type="GO" id="GO:0005762">
    <property type="term" value="C:mitochondrial large ribosomal subunit"/>
    <property type="evidence" value="ECO:0007669"/>
    <property type="project" value="InterPro"/>
</dbReference>
<protein>
    <recommendedName>
        <fullName evidence="2">RNase III domain-containing protein</fullName>
    </recommendedName>
</protein>
<dbReference type="GO" id="GO:0004525">
    <property type="term" value="F:ribonuclease III activity"/>
    <property type="evidence" value="ECO:0007669"/>
    <property type="project" value="InterPro"/>
</dbReference>
<dbReference type="EMBL" id="QWIL01001352">
    <property type="protein sequence ID" value="RMY04331.1"/>
    <property type="molecule type" value="Genomic_DNA"/>
</dbReference>
<feature type="domain" description="RNase III" evidence="2">
    <location>
        <begin position="144"/>
        <end position="264"/>
    </location>
</feature>
<dbReference type="Proteomes" id="UP000271337">
    <property type="component" value="Unassembled WGS sequence"/>
</dbReference>
<reference evidence="3 4" key="1">
    <citation type="journal article" date="2018" name="BMC Genomics">
        <title>Genomic evidence for intraspecific hybridization in a clonal and extremely halotolerant yeast.</title>
        <authorList>
            <person name="Gostincar C."/>
            <person name="Stajich J.E."/>
            <person name="Zupancic J."/>
            <person name="Zalar P."/>
            <person name="Gunde-Cimerman N."/>
        </authorList>
    </citation>
    <scope>NUCLEOTIDE SEQUENCE [LARGE SCALE GENOMIC DNA]</scope>
    <source>
        <strain evidence="3 4">EXF-6669</strain>
    </source>
</reference>
<dbReference type="GO" id="GO:0032543">
    <property type="term" value="P:mitochondrial translation"/>
    <property type="evidence" value="ECO:0007669"/>
    <property type="project" value="InterPro"/>
</dbReference>
<dbReference type="Pfam" id="PF14622">
    <property type="entry name" value="Ribonucleas_3_3"/>
    <property type="match status" value="1"/>
</dbReference>
<feature type="compositionally biased region" description="Low complexity" evidence="1">
    <location>
        <begin position="54"/>
        <end position="70"/>
    </location>
</feature>
<dbReference type="GO" id="GO:0003735">
    <property type="term" value="F:structural constituent of ribosome"/>
    <property type="evidence" value="ECO:0007669"/>
    <property type="project" value="InterPro"/>
</dbReference>
<proteinExistence type="predicted"/>
<evidence type="ECO:0000313" key="3">
    <source>
        <dbReference type="EMBL" id="RMY04331.1"/>
    </source>
</evidence>
<dbReference type="InterPro" id="IPR036389">
    <property type="entry name" value="RNase_III_sf"/>
</dbReference>
<dbReference type="GO" id="GO:0006396">
    <property type="term" value="P:RNA processing"/>
    <property type="evidence" value="ECO:0007669"/>
    <property type="project" value="InterPro"/>
</dbReference>
<evidence type="ECO:0000256" key="1">
    <source>
        <dbReference type="SAM" id="MobiDB-lite"/>
    </source>
</evidence>